<reference evidence="2" key="1">
    <citation type="submission" date="2019-03" db="EMBL/GenBank/DDBJ databases">
        <title>Improved annotation for the trematode Fasciola hepatica.</title>
        <authorList>
            <person name="Choi Y.-J."/>
            <person name="Martin J."/>
            <person name="Mitreva M."/>
        </authorList>
    </citation>
    <scope>NUCLEOTIDE SEQUENCE [LARGE SCALE GENOMIC DNA]</scope>
</reference>
<dbReference type="GO" id="GO:0070072">
    <property type="term" value="P:vacuolar proton-transporting V-type ATPase complex assembly"/>
    <property type="evidence" value="ECO:0007669"/>
    <property type="project" value="InterPro"/>
</dbReference>
<dbReference type="PANTHER" id="PTHR31996">
    <property type="entry name" value="COILED-COIL DOMAIN-CONTAINING PROTEIN 115"/>
    <property type="match status" value="1"/>
</dbReference>
<protein>
    <recommendedName>
        <fullName evidence="1">Vacuolar ATPase assembly protein VMA22</fullName>
    </recommendedName>
</protein>
<evidence type="ECO:0000313" key="2">
    <source>
        <dbReference type="EMBL" id="THD24777.1"/>
    </source>
</evidence>
<name>A0A4E0RUQ8_FASHE</name>
<dbReference type="Proteomes" id="UP000230066">
    <property type="component" value="Unassembled WGS sequence"/>
</dbReference>
<proteinExistence type="predicted"/>
<evidence type="ECO:0000256" key="1">
    <source>
        <dbReference type="ARBA" id="ARBA00093634"/>
    </source>
</evidence>
<sequence>MVDDELDSLVVEHLCNLSEILANNHHLENALSNGRFLLAKTRQNLQGNGSRISSAAYNLTNMSTRGATTRVRVVMEPPLPTQKESDDAAVTNVHFEMVDELKDDALHHTPSVDPIRWFAGVLVPTTLRQAQASFRRAMHIAVDLASRRAKLETSSHRLAALIELQEQLNSEVHLPQPLDSSEISSSND</sequence>
<comment type="caution">
    <text evidence="2">The sequence shown here is derived from an EMBL/GenBank/DDBJ whole genome shotgun (WGS) entry which is preliminary data.</text>
</comment>
<keyword evidence="3" id="KW-1185">Reference proteome</keyword>
<dbReference type="AlphaFoldDB" id="A0A4E0RUQ8"/>
<evidence type="ECO:0000313" key="3">
    <source>
        <dbReference type="Proteomes" id="UP000230066"/>
    </source>
</evidence>
<organism evidence="2 3">
    <name type="scientific">Fasciola hepatica</name>
    <name type="common">Liver fluke</name>
    <dbReference type="NCBI Taxonomy" id="6192"/>
    <lineage>
        <taxon>Eukaryota</taxon>
        <taxon>Metazoa</taxon>
        <taxon>Spiralia</taxon>
        <taxon>Lophotrochozoa</taxon>
        <taxon>Platyhelminthes</taxon>
        <taxon>Trematoda</taxon>
        <taxon>Digenea</taxon>
        <taxon>Plagiorchiida</taxon>
        <taxon>Echinostomata</taxon>
        <taxon>Echinostomatoidea</taxon>
        <taxon>Fasciolidae</taxon>
        <taxon>Fasciola</taxon>
    </lineage>
</organism>
<dbReference type="Pfam" id="PF21730">
    <property type="entry name" value="Vma22_CCDC115"/>
    <property type="match status" value="1"/>
</dbReference>
<dbReference type="GO" id="GO:0051082">
    <property type="term" value="F:unfolded protein binding"/>
    <property type="evidence" value="ECO:0007669"/>
    <property type="project" value="TreeGrafter"/>
</dbReference>
<dbReference type="EMBL" id="JXXN02001438">
    <property type="protein sequence ID" value="THD24777.1"/>
    <property type="molecule type" value="Genomic_DNA"/>
</dbReference>
<gene>
    <name evidence="2" type="ORF">D915_004576</name>
</gene>
<accession>A0A4E0RUQ8</accession>
<dbReference type="InterPro" id="IPR040357">
    <property type="entry name" value="Vma22/CCDC115"/>
</dbReference>
<dbReference type="PANTHER" id="PTHR31996:SF2">
    <property type="entry name" value="COILED-COIL DOMAIN-CONTAINING PROTEIN 115"/>
    <property type="match status" value="1"/>
</dbReference>